<protein>
    <submittedName>
        <fullName evidence="2">Uncharacterized protein</fullName>
    </submittedName>
</protein>
<dbReference type="Proteomes" id="UP000234166">
    <property type="component" value="Unassembled WGS sequence"/>
</dbReference>
<name>A0AB38DYN8_XANCH</name>
<proteinExistence type="predicted"/>
<dbReference type="Proteomes" id="UP000234181">
    <property type="component" value="Unassembled WGS sequence"/>
</dbReference>
<gene>
    <name evidence="1" type="ORF">XAP6984_310110</name>
    <name evidence="2" type="ORF">XAP7430_260109</name>
</gene>
<evidence type="ECO:0000313" key="3">
    <source>
        <dbReference type="Proteomes" id="UP000234166"/>
    </source>
</evidence>
<accession>A0AB38DYN8</accession>
<dbReference type="AlphaFoldDB" id="A0AB38DYN8"/>
<dbReference type="EMBL" id="OCYS01000079">
    <property type="protein sequence ID" value="SON86486.1"/>
    <property type="molecule type" value="Genomic_DNA"/>
</dbReference>
<evidence type="ECO:0000313" key="4">
    <source>
        <dbReference type="Proteomes" id="UP000234181"/>
    </source>
</evidence>
<reference evidence="3 4" key="1">
    <citation type="submission" date="2017-10" db="EMBL/GenBank/DDBJ databases">
        <authorList>
            <person name="Regsiter A."/>
            <person name="William W."/>
        </authorList>
    </citation>
    <scope>NUCLEOTIDE SEQUENCE [LARGE SCALE GENOMIC DNA]</scope>
    <source>
        <strain evidence="1 4">CFBP6984</strain>
        <strain evidence="2 3">CFBP7430</strain>
    </source>
</reference>
<organism evidence="2 3">
    <name type="scientific">Xanthomonas campestris pv. phaseoli</name>
    <dbReference type="NCBI Taxonomy" id="317013"/>
    <lineage>
        <taxon>Bacteria</taxon>
        <taxon>Pseudomonadati</taxon>
        <taxon>Pseudomonadota</taxon>
        <taxon>Gammaproteobacteria</taxon>
        <taxon>Lysobacterales</taxon>
        <taxon>Lysobacteraceae</taxon>
        <taxon>Xanthomonas</taxon>
    </lineage>
</organism>
<dbReference type="EMBL" id="OCYT01000086">
    <property type="protein sequence ID" value="SON79460.1"/>
    <property type="molecule type" value="Genomic_DNA"/>
</dbReference>
<keyword evidence="4" id="KW-1185">Reference proteome</keyword>
<evidence type="ECO:0000313" key="2">
    <source>
        <dbReference type="EMBL" id="SON86486.1"/>
    </source>
</evidence>
<comment type="caution">
    <text evidence="2">The sequence shown here is derived from an EMBL/GenBank/DDBJ whole genome shotgun (WGS) entry which is preliminary data.</text>
</comment>
<sequence length="72" mass="8209">MRGGAVSRAWCVGGRFDLSLPHVPEGIRRVLRAAGVSTRHRVSLDPWRAQALRIVERRAARFLRRLRHAIDV</sequence>
<evidence type="ECO:0000313" key="1">
    <source>
        <dbReference type="EMBL" id="SON79460.1"/>
    </source>
</evidence>